<dbReference type="SUPFAM" id="SSF48452">
    <property type="entry name" value="TPR-like"/>
    <property type="match status" value="1"/>
</dbReference>
<gene>
    <name evidence="2" type="ORF">BN14_04888</name>
</gene>
<sequence>MSVEEATIPKPEAEQVPVVSMTEAEATPATKAEESTVGSEVEIAKRAFALGNYEEAVDHYATALELARNEYGEDTSQFAELLLAYGRSLIENAISHNTAPETNKYMLGSSGDSKAQPGNGRIYFGDGASSDGEDFKRMKGERKMKKQTTMSLKTTFMLHGTFSTSREHIMINKRVTI</sequence>
<dbReference type="InterPro" id="IPR011990">
    <property type="entry name" value="TPR-like_helical_dom_sf"/>
</dbReference>
<dbReference type="HOGENOM" id="CLU_1518874_0_0_1"/>
<dbReference type="Gene3D" id="1.25.40.10">
    <property type="entry name" value="Tetratricopeptide repeat domain"/>
    <property type="match status" value="1"/>
</dbReference>
<dbReference type="EMBL" id="CAOJ01007055">
    <property type="protein sequence ID" value="CCO30856.1"/>
    <property type="molecule type" value="Genomic_DNA"/>
</dbReference>
<dbReference type="Proteomes" id="UP000012065">
    <property type="component" value="Unassembled WGS sequence"/>
</dbReference>
<feature type="region of interest" description="Disordered" evidence="1">
    <location>
        <begin position="1"/>
        <end position="35"/>
    </location>
</feature>
<evidence type="ECO:0000313" key="3">
    <source>
        <dbReference type="Proteomes" id="UP000012065"/>
    </source>
</evidence>
<comment type="caution">
    <text evidence="2">The sequence shown here is derived from an EMBL/GenBank/DDBJ whole genome shotgun (WGS) entry which is preliminary data.</text>
</comment>
<organism evidence="2 3">
    <name type="scientific">Thanatephorus cucumeris (strain AG1-IB / isolate 7/3/14)</name>
    <name type="common">Lettuce bottom rot fungus</name>
    <name type="synonym">Rhizoctonia solani</name>
    <dbReference type="NCBI Taxonomy" id="1108050"/>
    <lineage>
        <taxon>Eukaryota</taxon>
        <taxon>Fungi</taxon>
        <taxon>Dikarya</taxon>
        <taxon>Basidiomycota</taxon>
        <taxon>Agaricomycotina</taxon>
        <taxon>Agaricomycetes</taxon>
        <taxon>Cantharellales</taxon>
        <taxon>Ceratobasidiaceae</taxon>
        <taxon>Rhizoctonia</taxon>
        <taxon>Rhizoctonia solani AG-1</taxon>
    </lineage>
</organism>
<proteinExistence type="predicted"/>
<name>M5BUF0_THACB</name>
<protein>
    <submittedName>
        <fullName evidence="2">HAT1-interacting factor 1</fullName>
    </submittedName>
</protein>
<evidence type="ECO:0000256" key="1">
    <source>
        <dbReference type="SAM" id="MobiDB-lite"/>
    </source>
</evidence>
<dbReference type="AlphaFoldDB" id="M5BUF0"/>
<accession>M5BUF0</accession>
<evidence type="ECO:0000313" key="2">
    <source>
        <dbReference type="EMBL" id="CCO30856.1"/>
    </source>
</evidence>
<reference evidence="2 3" key="1">
    <citation type="journal article" date="2013" name="J. Biotechnol.">
        <title>Establishment and interpretation of the genome sequence of the phytopathogenic fungus Rhizoctonia solani AG1-IB isolate 7/3/14.</title>
        <authorList>
            <person name="Wibberg D.W."/>
            <person name="Jelonek L.J."/>
            <person name="Rupp O.R."/>
            <person name="Hennig M.H."/>
            <person name="Eikmeyer F.E."/>
            <person name="Goesmann A.G."/>
            <person name="Hartmann A.H."/>
            <person name="Borriss R.B."/>
            <person name="Grosch R.G."/>
            <person name="Puehler A.P."/>
            <person name="Schlueter A.S."/>
        </authorList>
    </citation>
    <scope>NUCLEOTIDE SEQUENCE [LARGE SCALE GENOMIC DNA]</scope>
    <source>
        <strain evidence="3">AG1-IB / isolate 7/3/14</strain>
    </source>
</reference>